<keyword evidence="2" id="KW-0378">Hydrolase</keyword>
<accession>A0A1I3J9W6</accession>
<dbReference type="Proteomes" id="UP000199518">
    <property type="component" value="Unassembled WGS sequence"/>
</dbReference>
<dbReference type="PANTHER" id="PTHR34107">
    <property type="entry name" value="SLL0198 PROTEIN-RELATED"/>
    <property type="match status" value="1"/>
</dbReference>
<dbReference type="RefSeq" id="WP_092051175.1">
    <property type="nucleotide sequence ID" value="NZ_FOQD01000010.1"/>
</dbReference>
<dbReference type="GO" id="GO:0004519">
    <property type="term" value="F:endonuclease activity"/>
    <property type="evidence" value="ECO:0007669"/>
    <property type="project" value="UniProtKB-KW"/>
</dbReference>
<reference evidence="3" key="1">
    <citation type="submission" date="2016-10" db="EMBL/GenBank/DDBJ databases">
        <authorList>
            <person name="Varghese N."/>
            <person name="Submissions S."/>
        </authorList>
    </citation>
    <scope>NUCLEOTIDE SEQUENCE [LARGE SCALE GENOMIC DNA]</scope>
    <source>
        <strain evidence="3">DSM 26348</strain>
    </source>
</reference>
<dbReference type="AlphaFoldDB" id="A0A1I3J9W6"/>
<keyword evidence="2" id="KW-0540">Nuclease</keyword>
<dbReference type="OrthoDB" id="1807117at2"/>
<dbReference type="InterPro" id="IPR011335">
    <property type="entry name" value="Restrct_endonuc-II-like"/>
</dbReference>
<protein>
    <submittedName>
        <fullName evidence="2">Endonuclease, Uma2 family (Restriction endonuclease fold)</fullName>
    </submittedName>
</protein>
<evidence type="ECO:0000259" key="1">
    <source>
        <dbReference type="Pfam" id="PF05685"/>
    </source>
</evidence>
<gene>
    <name evidence="2" type="ORF">SAMN05421753_11097</name>
</gene>
<dbReference type="PANTHER" id="PTHR34107:SF1">
    <property type="entry name" value="SLL0198 PROTEIN"/>
    <property type="match status" value="1"/>
</dbReference>
<sequence>MTQAALLRRPEMTVDELAARIGPVPLWRVRTDPAPGTATEDDVERLRREEGVLCELIDGVLVEKASNSKKAFLNAQISTLLGNFVQAGRLGWVLGPNGFVWLLGRRLRAPDVSFYRLNQLPNQCLPDTGFLDVAPALAIEVLSPGNTAGEMERKRRDFFAAGTEQFWIVDPEQLHIQVFTGPDACRTYSQQEPLDAGSVLPGFQLNIAELFAAPTVRGK</sequence>
<dbReference type="CDD" id="cd06260">
    <property type="entry name" value="DUF820-like"/>
    <property type="match status" value="1"/>
</dbReference>
<dbReference type="InterPro" id="IPR008538">
    <property type="entry name" value="Uma2"/>
</dbReference>
<evidence type="ECO:0000313" key="3">
    <source>
        <dbReference type="Proteomes" id="UP000199518"/>
    </source>
</evidence>
<organism evidence="2 3">
    <name type="scientific">Planctomicrobium piriforme</name>
    <dbReference type="NCBI Taxonomy" id="1576369"/>
    <lineage>
        <taxon>Bacteria</taxon>
        <taxon>Pseudomonadati</taxon>
        <taxon>Planctomycetota</taxon>
        <taxon>Planctomycetia</taxon>
        <taxon>Planctomycetales</taxon>
        <taxon>Planctomycetaceae</taxon>
        <taxon>Planctomicrobium</taxon>
    </lineage>
</organism>
<keyword evidence="3" id="KW-1185">Reference proteome</keyword>
<keyword evidence="2" id="KW-0255">Endonuclease</keyword>
<name>A0A1I3J9W6_9PLAN</name>
<dbReference type="EMBL" id="FOQD01000010">
    <property type="protein sequence ID" value="SFI56685.1"/>
    <property type="molecule type" value="Genomic_DNA"/>
</dbReference>
<dbReference type="Pfam" id="PF05685">
    <property type="entry name" value="Uma2"/>
    <property type="match status" value="1"/>
</dbReference>
<dbReference type="InterPro" id="IPR012296">
    <property type="entry name" value="Nuclease_put_TT1808"/>
</dbReference>
<dbReference type="SUPFAM" id="SSF52980">
    <property type="entry name" value="Restriction endonuclease-like"/>
    <property type="match status" value="1"/>
</dbReference>
<dbReference type="Gene3D" id="3.90.1570.10">
    <property type="entry name" value="tt1808, chain A"/>
    <property type="match status" value="1"/>
</dbReference>
<dbReference type="STRING" id="1576369.SAMN05421753_11097"/>
<feature type="domain" description="Putative restriction endonuclease" evidence="1">
    <location>
        <begin position="42"/>
        <end position="207"/>
    </location>
</feature>
<proteinExistence type="predicted"/>
<evidence type="ECO:0000313" key="2">
    <source>
        <dbReference type="EMBL" id="SFI56685.1"/>
    </source>
</evidence>